<dbReference type="STRING" id="44576.SAMN05421881_11293"/>
<dbReference type="Gene3D" id="3.30.450.20">
    <property type="entry name" value="PAS domain"/>
    <property type="match status" value="3"/>
</dbReference>
<dbReference type="Proteomes" id="UP000198640">
    <property type="component" value="Unassembled WGS sequence"/>
</dbReference>
<feature type="domain" description="PAS" evidence="1">
    <location>
        <begin position="26"/>
        <end position="69"/>
    </location>
</feature>
<feature type="domain" description="PAC" evidence="2">
    <location>
        <begin position="84"/>
        <end position="136"/>
    </location>
</feature>
<dbReference type="AlphaFoldDB" id="A0A1H3Q484"/>
<evidence type="ECO:0000259" key="1">
    <source>
        <dbReference type="PROSITE" id="PS50112"/>
    </source>
</evidence>
<dbReference type="Pfam" id="PF08447">
    <property type="entry name" value="PAS_3"/>
    <property type="match status" value="1"/>
</dbReference>
<dbReference type="InterPro" id="IPR000014">
    <property type="entry name" value="PAS"/>
</dbReference>
<proteinExistence type="predicted"/>
<dbReference type="InterPro" id="IPR013655">
    <property type="entry name" value="PAS_fold_3"/>
</dbReference>
<reference evidence="3 4" key="1">
    <citation type="submission" date="2016-10" db="EMBL/GenBank/DDBJ databases">
        <authorList>
            <person name="de Groot N.N."/>
        </authorList>
    </citation>
    <scope>NUCLEOTIDE SEQUENCE [LARGE SCALE GENOMIC DNA]</scope>
    <source>
        <strain evidence="3 4">Nm1</strain>
    </source>
</reference>
<dbReference type="SUPFAM" id="SSF55785">
    <property type="entry name" value="PYP-like sensor domain (PAS domain)"/>
    <property type="match status" value="3"/>
</dbReference>
<dbReference type="PROSITE" id="PS50113">
    <property type="entry name" value="PAC"/>
    <property type="match status" value="1"/>
</dbReference>
<name>A0A1H3Q484_9PROT</name>
<evidence type="ECO:0000313" key="4">
    <source>
        <dbReference type="Proteomes" id="UP000198640"/>
    </source>
</evidence>
<dbReference type="InterPro" id="IPR000700">
    <property type="entry name" value="PAS-assoc_C"/>
</dbReference>
<dbReference type="InterPro" id="IPR035965">
    <property type="entry name" value="PAS-like_dom_sf"/>
</dbReference>
<keyword evidence="4" id="KW-1185">Reference proteome</keyword>
<dbReference type="InterPro" id="IPR052155">
    <property type="entry name" value="Biofilm_reg_signaling"/>
</dbReference>
<feature type="domain" description="PAS" evidence="1">
    <location>
        <begin position="388"/>
        <end position="461"/>
    </location>
</feature>
<evidence type="ECO:0000313" key="3">
    <source>
        <dbReference type="EMBL" id="SDZ07835.1"/>
    </source>
</evidence>
<sequence>MENSWHMEANIVPATFFKVISNLTMISITDLSGCIVFVNDQLRKISGYSKEELVGRRHRILKSSSYPDEFFEEMWTTVLRGDTWHREVCNRHKHGKPYWVDATVVPIKDNSGQISHFLSFRVDITARKQTETRLREQLKESACLHEIRRNLARDDLSMVALCQLIFDSLIAAMQYPDYAAAMIEFGGQRFTSEYFETARTHRLCTNILVNDKIAGQLQVCYPEDRAFSLPQEQNLIDTLAEDLGKWLEHKQTERMHRENEDKFRSIFEGSNDAIMLLTEQAFFDCNMRALEIFGLASKQDFLAMHPAQLSPPVQPDGQDSLTAANKKIMAAFEQGYERFDWIHRRKNGEDFPAEVLLSAFNLHGKRVLQATVRDVSKYKRTEQALLENEEKFRDLTESLSEVIYRADPHTLFVTYVNSVVETLFGYTAQEWLSEPMLWERTIHPEDRPRVIEAVMEAQRTTANGQVEYRILRKDQTQRWVLNRYSWEKNAQGVVVCTQ</sequence>
<evidence type="ECO:0000259" key="2">
    <source>
        <dbReference type="PROSITE" id="PS50113"/>
    </source>
</evidence>
<dbReference type="SMART" id="SM00086">
    <property type="entry name" value="PAC"/>
    <property type="match status" value="2"/>
</dbReference>
<dbReference type="InterPro" id="IPR001610">
    <property type="entry name" value="PAC"/>
</dbReference>
<accession>A0A1H3Q484</accession>
<dbReference type="PANTHER" id="PTHR44757">
    <property type="entry name" value="DIGUANYLATE CYCLASE DGCP"/>
    <property type="match status" value="1"/>
</dbReference>
<dbReference type="EMBL" id="FNOY01000129">
    <property type="protein sequence ID" value="SDZ07835.1"/>
    <property type="molecule type" value="Genomic_DNA"/>
</dbReference>
<dbReference type="PANTHER" id="PTHR44757:SF2">
    <property type="entry name" value="BIOFILM ARCHITECTURE MAINTENANCE PROTEIN MBAA"/>
    <property type="match status" value="1"/>
</dbReference>
<gene>
    <name evidence="3" type="ORF">SAMN05421881_11293</name>
</gene>
<organism evidence="3 4">
    <name type="scientific">Nitrosomonas halophila</name>
    <dbReference type="NCBI Taxonomy" id="44576"/>
    <lineage>
        <taxon>Bacteria</taxon>
        <taxon>Pseudomonadati</taxon>
        <taxon>Pseudomonadota</taxon>
        <taxon>Betaproteobacteria</taxon>
        <taxon>Nitrosomonadales</taxon>
        <taxon>Nitrosomonadaceae</taxon>
        <taxon>Nitrosomonas</taxon>
    </lineage>
</organism>
<dbReference type="OrthoDB" id="9813903at2"/>
<dbReference type="CDD" id="cd00130">
    <property type="entry name" value="PAS"/>
    <property type="match status" value="2"/>
</dbReference>
<dbReference type="Pfam" id="PF13426">
    <property type="entry name" value="PAS_9"/>
    <property type="match status" value="2"/>
</dbReference>
<dbReference type="SMART" id="SM00091">
    <property type="entry name" value="PAS"/>
    <property type="match status" value="3"/>
</dbReference>
<dbReference type="PROSITE" id="PS50112">
    <property type="entry name" value="PAS"/>
    <property type="match status" value="2"/>
</dbReference>
<dbReference type="NCBIfam" id="TIGR00229">
    <property type="entry name" value="sensory_box"/>
    <property type="match status" value="3"/>
</dbReference>
<protein>
    <submittedName>
        <fullName evidence="3">PAS domain S-box-containing protein</fullName>
    </submittedName>
</protein>